<evidence type="ECO:0000313" key="3">
    <source>
        <dbReference type="EMBL" id="KAF8566091.1"/>
    </source>
</evidence>
<reference evidence="3 4" key="1">
    <citation type="submission" date="2019-07" db="EMBL/GenBank/DDBJ databases">
        <title>Annotation for the trematode Paragonimus westermani.</title>
        <authorList>
            <person name="Choi Y.-J."/>
        </authorList>
    </citation>
    <scope>NUCLEOTIDE SEQUENCE [LARGE SCALE GENOMIC DNA]</scope>
    <source>
        <strain evidence="3">180907_Pwestermani</strain>
    </source>
</reference>
<dbReference type="Proteomes" id="UP000699462">
    <property type="component" value="Unassembled WGS sequence"/>
</dbReference>
<feature type="transmembrane region" description="Helical" evidence="2">
    <location>
        <begin position="243"/>
        <end position="264"/>
    </location>
</feature>
<comment type="caution">
    <text evidence="3">The sequence shown here is derived from an EMBL/GenBank/DDBJ whole genome shotgun (WGS) entry which is preliminary data.</text>
</comment>
<proteinExistence type="predicted"/>
<dbReference type="EMBL" id="JTDF01005624">
    <property type="protein sequence ID" value="KAF8566091.1"/>
    <property type="molecule type" value="Genomic_DNA"/>
</dbReference>
<dbReference type="OrthoDB" id="1894539at2759"/>
<evidence type="ECO:0000313" key="4">
    <source>
        <dbReference type="Proteomes" id="UP000699462"/>
    </source>
</evidence>
<feature type="region of interest" description="Disordered" evidence="1">
    <location>
        <begin position="69"/>
        <end position="89"/>
    </location>
</feature>
<protein>
    <submittedName>
        <fullName evidence="3">Uncharacterized protein</fullName>
    </submittedName>
</protein>
<keyword evidence="4" id="KW-1185">Reference proteome</keyword>
<keyword evidence="2" id="KW-0472">Membrane</keyword>
<keyword evidence="2" id="KW-0812">Transmembrane</keyword>
<dbReference type="AlphaFoldDB" id="A0A8T0DH69"/>
<evidence type="ECO:0000256" key="2">
    <source>
        <dbReference type="SAM" id="Phobius"/>
    </source>
</evidence>
<gene>
    <name evidence="3" type="ORF">P879_10446</name>
</gene>
<keyword evidence="2" id="KW-1133">Transmembrane helix</keyword>
<name>A0A8T0DH69_9TREM</name>
<evidence type="ECO:0000256" key="1">
    <source>
        <dbReference type="SAM" id="MobiDB-lite"/>
    </source>
</evidence>
<organism evidence="3 4">
    <name type="scientific">Paragonimus westermani</name>
    <dbReference type="NCBI Taxonomy" id="34504"/>
    <lineage>
        <taxon>Eukaryota</taxon>
        <taxon>Metazoa</taxon>
        <taxon>Spiralia</taxon>
        <taxon>Lophotrochozoa</taxon>
        <taxon>Platyhelminthes</taxon>
        <taxon>Trematoda</taxon>
        <taxon>Digenea</taxon>
        <taxon>Plagiorchiida</taxon>
        <taxon>Troglotremata</taxon>
        <taxon>Troglotrematidae</taxon>
        <taxon>Paragonimus</taxon>
    </lineage>
</organism>
<accession>A0A8T0DH69</accession>
<feature type="transmembrane region" description="Helical" evidence="2">
    <location>
        <begin position="270"/>
        <end position="290"/>
    </location>
</feature>
<sequence>MKQTGRSPANILDEMHVIEYCNMVAYCEYQLEQLVLRTADDQESKLSVLRHNDIELTRLQSSKAWIKDASSEQHVPAGETVTTELSVSEPRSDLRISSVASVSPTDKAEQTSVDHFSFRSLDVADEPATAPRKRPPSVKNWIECASCGLHVQATDAVGTASCSTEPVRICLDSEARPELSIPCSTCISFAAQVGQRLAQSCPSRGSDVVTEPLSTPTHRLVGCYQLDHFVPNSMCFCLPGVSIWFIVMMLTFRTVLLIVAWTVMRSSVPVGQHGILSALMILIILNVCTIRDR</sequence>